<gene>
    <name evidence="13" type="primary">ADORA2A</name>
    <name evidence="13" type="ORF">BLAG_LOCUS18363</name>
</gene>
<dbReference type="Pfam" id="PF09588">
    <property type="entry name" value="YqaJ"/>
    <property type="match status" value="1"/>
</dbReference>
<evidence type="ECO:0000313" key="14">
    <source>
        <dbReference type="Proteomes" id="UP000838412"/>
    </source>
</evidence>
<dbReference type="Gene3D" id="3.90.320.10">
    <property type="match status" value="1"/>
</dbReference>
<feature type="transmembrane region" description="Helical" evidence="11">
    <location>
        <begin position="376"/>
        <end position="397"/>
    </location>
</feature>
<dbReference type="InterPro" id="IPR001634">
    <property type="entry name" value="Adenosn_rcpt"/>
</dbReference>
<dbReference type="Pfam" id="PF00001">
    <property type="entry name" value="7tm_1"/>
    <property type="match status" value="1"/>
</dbReference>
<dbReference type="Gene3D" id="1.20.1070.10">
    <property type="entry name" value="Rhodopsin 7-helix transmembrane proteins"/>
    <property type="match status" value="1"/>
</dbReference>
<name>A0A8K0ERW8_BRALA</name>
<dbReference type="PROSITE" id="PS50262">
    <property type="entry name" value="G_PROTEIN_RECEP_F1_2"/>
    <property type="match status" value="1"/>
</dbReference>
<evidence type="ECO:0000256" key="11">
    <source>
        <dbReference type="SAM" id="Phobius"/>
    </source>
</evidence>
<dbReference type="SUPFAM" id="SSF52980">
    <property type="entry name" value="Restriction endonuclease-like"/>
    <property type="match status" value="1"/>
</dbReference>
<evidence type="ECO:0000256" key="5">
    <source>
        <dbReference type="ARBA" id="ARBA00023040"/>
    </source>
</evidence>
<dbReference type="GO" id="GO:0006281">
    <property type="term" value="P:DNA repair"/>
    <property type="evidence" value="ECO:0007669"/>
    <property type="project" value="UniProtKB-ARBA"/>
</dbReference>
<feature type="transmembrane region" description="Helical" evidence="11">
    <location>
        <begin position="341"/>
        <end position="364"/>
    </location>
</feature>
<evidence type="ECO:0000256" key="3">
    <source>
        <dbReference type="ARBA" id="ARBA00022692"/>
    </source>
</evidence>
<feature type="transmembrane region" description="Helical" evidence="11">
    <location>
        <begin position="418"/>
        <end position="439"/>
    </location>
</feature>
<dbReference type="PROSITE" id="PS00237">
    <property type="entry name" value="G_PROTEIN_RECEP_F1_1"/>
    <property type="match status" value="1"/>
</dbReference>
<evidence type="ECO:0000256" key="7">
    <source>
        <dbReference type="ARBA" id="ARBA00023157"/>
    </source>
</evidence>
<dbReference type="PANTHER" id="PTHR24246:SF27">
    <property type="entry name" value="ADENOSINE RECEPTOR, ISOFORM A"/>
    <property type="match status" value="1"/>
</dbReference>
<evidence type="ECO:0000256" key="10">
    <source>
        <dbReference type="ARBA" id="ARBA00023224"/>
    </source>
</evidence>
<keyword evidence="8" id="KW-0675">Receptor</keyword>
<protein>
    <submittedName>
        <fullName evidence="13">ADORA2A protein</fullName>
    </submittedName>
</protein>
<keyword evidence="4 11" id="KW-1133">Transmembrane helix</keyword>
<keyword evidence="6 11" id="KW-0472">Membrane</keyword>
<dbReference type="EMBL" id="OV696689">
    <property type="protein sequence ID" value="CAH1263789.1"/>
    <property type="molecule type" value="Genomic_DNA"/>
</dbReference>
<dbReference type="CDD" id="cd22343">
    <property type="entry name" value="PDDEXK_lambda_exonuclease-like"/>
    <property type="match status" value="1"/>
</dbReference>
<evidence type="ECO:0000256" key="9">
    <source>
        <dbReference type="ARBA" id="ARBA00023180"/>
    </source>
</evidence>
<dbReference type="AlphaFoldDB" id="A0A8K0ERW8"/>
<dbReference type="InterPro" id="IPR011335">
    <property type="entry name" value="Restrct_endonuc-II-like"/>
</dbReference>
<feature type="transmembrane region" description="Helical" evidence="11">
    <location>
        <begin position="303"/>
        <end position="329"/>
    </location>
</feature>
<keyword evidence="7" id="KW-1015">Disulfide bond</keyword>
<dbReference type="InterPro" id="IPR011604">
    <property type="entry name" value="PDDEXK-like_dom_sf"/>
</dbReference>
<dbReference type="PRINTS" id="PR00424">
    <property type="entry name" value="ADENOSINER"/>
</dbReference>
<keyword evidence="14" id="KW-1185">Reference proteome</keyword>
<dbReference type="SUPFAM" id="SSF81321">
    <property type="entry name" value="Family A G protein-coupled receptor-like"/>
    <property type="match status" value="1"/>
</dbReference>
<keyword evidence="2" id="KW-1003">Cell membrane</keyword>
<evidence type="ECO:0000256" key="8">
    <source>
        <dbReference type="ARBA" id="ARBA00023170"/>
    </source>
</evidence>
<dbReference type="InterPro" id="IPR000276">
    <property type="entry name" value="GPCR_Rhodpsn"/>
</dbReference>
<dbReference type="GO" id="GO:0001609">
    <property type="term" value="F:G protein-coupled adenosine receptor activity"/>
    <property type="evidence" value="ECO:0007669"/>
    <property type="project" value="InterPro"/>
</dbReference>
<reference evidence="13" key="1">
    <citation type="submission" date="2022-01" db="EMBL/GenBank/DDBJ databases">
        <authorList>
            <person name="Braso-Vives M."/>
        </authorList>
    </citation>
    <scope>NUCLEOTIDE SEQUENCE</scope>
</reference>
<evidence type="ECO:0000256" key="1">
    <source>
        <dbReference type="ARBA" id="ARBA00004651"/>
    </source>
</evidence>
<evidence type="ECO:0000256" key="4">
    <source>
        <dbReference type="ARBA" id="ARBA00022989"/>
    </source>
</evidence>
<dbReference type="PRINTS" id="PR00237">
    <property type="entry name" value="GPCRRHODOPSN"/>
</dbReference>
<evidence type="ECO:0000256" key="2">
    <source>
        <dbReference type="ARBA" id="ARBA00022475"/>
    </source>
</evidence>
<dbReference type="Proteomes" id="UP000838412">
    <property type="component" value="Chromosome 4"/>
</dbReference>
<dbReference type="SMART" id="SM01381">
    <property type="entry name" value="7TM_GPCR_Srsx"/>
    <property type="match status" value="1"/>
</dbReference>
<keyword evidence="5" id="KW-0297">G-protein coupled receptor</keyword>
<dbReference type="PANTHER" id="PTHR24246">
    <property type="entry name" value="OLFACTORY RECEPTOR AND ADENOSINE RECEPTOR"/>
    <property type="match status" value="1"/>
</dbReference>
<evidence type="ECO:0000313" key="13">
    <source>
        <dbReference type="EMBL" id="CAH1263789.1"/>
    </source>
</evidence>
<sequence length="624" mass="70363">MSSAQELRQICEGMEIHVKQRTEEWFELRRGVVLTASRFGEAVGVGKGRPFDFFLSLVSDDPLYKGDSGNSFTQHGIDMERIIDEMYGLLTGNHTEEAGFWVPEPSSVLYKLCGASPDGKVFFGSETQPSGLVEYKAPVNLLYTKQKHPPHGIPRSYMAQIQGQMAFSGLPWCDFMAVCTTTREMMLRRVHFHQKYWNFLANRLRQFCQAVQEAQQRKEKGLPFDKVPGVPVLKQLQMSRHLFPGEAEIVVKDLLKVNERGQFQSTAELAISSYTGLTVMGLENVSWNSSDVDCPDQSRPLRFYVYTIVEVVIAFLSIFGNTLVCVAVLRGRRLRTPSNLLVVSLAVADICVGLFAIPFAIATSVGLPLHPYACRFTLSFIIITTHASIFGMLAIAVDRYMAVGLHLSYARLVTTRRTCLTIAATWAAATVIGLVPMVWHRSQYAFTCCYFEQVINMSYMVYFNFLGTVLPPLVLVAAIYTRVFLIARSQLKKISKLNIGLSSRDRRKAKIKKELRVAVSLAMVVGAFAASWLPLHIINCINFFTMTRVPNQIVLSAIVLSHANSAINPLIYTWRLEEFRNAFKAILTSWCQRTFGPEEERHLKPVRSYAQLNMVEIQKSRSFP</sequence>
<keyword evidence="10" id="KW-0807">Transducer</keyword>
<feature type="transmembrane region" description="Helical" evidence="11">
    <location>
        <begin position="515"/>
        <end position="533"/>
    </location>
</feature>
<keyword evidence="9" id="KW-0325">Glycoprotein</keyword>
<dbReference type="InterPro" id="IPR019080">
    <property type="entry name" value="YqaJ_viral_recombinase"/>
</dbReference>
<feature type="domain" description="G-protein coupled receptors family 1 profile" evidence="12">
    <location>
        <begin position="320"/>
        <end position="572"/>
    </location>
</feature>
<feature type="transmembrane region" description="Helical" evidence="11">
    <location>
        <begin position="553"/>
        <end position="574"/>
    </location>
</feature>
<keyword evidence="3 11" id="KW-0812">Transmembrane</keyword>
<evidence type="ECO:0000259" key="12">
    <source>
        <dbReference type="PROSITE" id="PS50262"/>
    </source>
</evidence>
<comment type="subcellular location">
    <subcellularLocation>
        <location evidence="1">Cell membrane</location>
        <topology evidence="1">Multi-pass membrane protein</topology>
    </subcellularLocation>
</comment>
<feature type="transmembrane region" description="Helical" evidence="11">
    <location>
        <begin position="459"/>
        <end position="485"/>
    </location>
</feature>
<proteinExistence type="predicted"/>
<organism evidence="13 14">
    <name type="scientific">Branchiostoma lanceolatum</name>
    <name type="common">Common lancelet</name>
    <name type="synonym">Amphioxus lanceolatum</name>
    <dbReference type="NCBI Taxonomy" id="7740"/>
    <lineage>
        <taxon>Eukaryota</taxon>
        <taxon>Metazoa</taxon>
        <taxon>Chordata</taxon>
        <taxon>Cephalochordata</taxon>
        <taxon>Leptocardii</taxon>
        <taxon>Amphioxiformes</taxon>
        <taxon>Branchiostomatidae</taxon>
        <taxon>Branchiostoma</taxon>
    </lineage>
</organism>
<accession>A0A8K0ERW8</accession>
<evidence type="ECO:0000256" key="6">
    <source>
        <dbReference type="ARBA" id="ARBA00023136"/>
    </source>
</evidence>
<dbReference type="InterPro" id="IPR017452">
    <property type="entry name" value="GPCR_Rhodpsn_7TM"/>
</dbReference>
<dbReference type="GO" id="GO:0005886">
    <property type="term" value="C:plasma membrane"/>
    <property type="evidence" value="ECO:0007669"/>
    <property type="project" value="UniProtKB-SubCell"/>
</dbReference>
<dbReference type="OrthoDB" id="261614at2759"/>